<dbReference type="EMBL" id="JAANAS010000083">
    <property type="protein sequence ID" value="NGZ90560.1"/>
    <property type="molecule type" value="Genomic_DNA"/>
</dbReference>
<keyword evidence="1" id="KW-1133">Transmembrane helix</keyword>
<dbReference type="AlphaFoldDB" id="A0A967DZ58"/>
<comment type="caution">
    <text evidence="2">The sequence shown here is derived from an EMBL/GenBank/DDBJ whole genome shotgun (WGS) entry which is preliminary data.</text>
</comment>
<feature type="transmembrane region" description="Helical" evidence="1">
    <location>
        <begin position="40"/>
        <end position="57"/>
    </location>
</feature>
<gene>
    <name evidence="2" type="ORF">G7034_09875</name>
</gene>
<protein>
    <submittedName>
        <fullName evidence="2">LPXTG cell wall anchor domain-containing protein</fullName>
    </submittedName>
</protein>
<dbReference type="RefSeq" id="WP_166400797.1">
    <property type="nucleotide sequence ID" value="NZ_JAANAS010000083.1"/>
</dbReference>
<organism evidence="2 3">
    <name type="scientific">Psychroflexus maritimus</name>
    <dbReference type="NCBI Taxonomy" id="2714865"/>
    <lineage>
        <taxon>Bacteria</taxon>
        <taxon>Pseudomonadati</taxon>
        <taxon>Bacteroidota</taxon>
        <taxon>Flavobacteriia</taxon>
        <taxon>Flavobacteriales</taxon>
        <taxon>Flavobacteriaceae</taxon>
        <taxon>Psychroflexus</taxon>
    </lineage>
</organism>
<accession>A0A967DZ58</accession>
<keyword evidence="1" id="KW-0472">Membrane</keyword>
<feature type="transmembrane region" description="Helical" evidence="1">
    <location>
        <begin position="12"/>
        <end position="34"/>
    </location>
</feature>
<dbReference type="Proteomes" id="UP000643701">
    <property type="component" value="Unassembled WGS sequence"/>
</dbReference>
<sequence length="67" mass="7874">MSKKQPTPPKFLKFFEIAYIGIAILFIIEAYLAFKEENNNAYIFVGLALAAIFMFFFRRNYRKKRGG</sequence>
<keyword evidence="3" id="KW-1185">Reference proteome</keyword>
<keyword evidence="1" id="KW-0812">Transmembrane</keyword>
<proteinExistence type="predicted"/>
<reference evidence="2" key="1">
    <citation type="submission" date="2020-03" db="EMBL/GenBank/DDBJ databases">
        <title>Psychroflexus Maritimus sp. nov., isolate from marine sediment.</title>
        <authorList>
            <person name="Zhong Y.-L."/>
        </authorList>
    </citation>
    <scope>NUCLEOTIDE SEQUENCE</scope>
    <source>
        <strain evidence="2">C1</strain>
    </source>
</reference>
<evidence type="ECO:0000256" key="1">
    <source>
        <dbReference type="SAM" id="Phobius"/>
    </source>
</evidence>
<name>A0A967DZ58_9FLAO</name>
<evidence type="ECO:0000313" key="2">
    <source>
        <dbReference type="EMBL" id="NGZ90560.1"/>
    </source>
</evidence>
<evidence type="ECO:0000313" key="3">
    <source>
        <dbReference type="Proteomes" id="UP000643701"/>
    </source>
</evidence>
<dbReference type="NCBIfam" id="TIGR01167">
    <property type="entry name" value="LPXTG_anchor"/>
    <property type="match status" value="1"/>
</dbReference>